<evidence type="ECO:0000313" key="9">
    <source>
        <dbReference type="EMBL" id="MDR6290050.1"/>
    </source>
</evidence>
<protein>
    <recommendedName>
        <fullName evidence="6">L-aspartate dehydrogenase</fullName>
        <ecNumber evidence="6">1.4.1.21</ecNumber>
    </recommendedName>
</protein>
<dbReference type="GO" id="GO:0033735">
    <property type="term" value="F:aspartate dehydrogenase [NAD(P)+] activity"/>
    <property type="evidence" value="ECO:0007669"/>
    <property type="project" value="UniProtKB-EC"/>
</dbReference>
<feature type="domain" description="Aspartate dehydrogenase" evidence="7">
    <location>
        <begin position="171"/>
        <end position="259"/>
    </location>
</feature>
<comment type="miscellaneous">
    <text evidence="6">The iminoaspartate product is unstable in aqueous solution and can decompose to oxaloacetate and ammonia.</text>
</comment>
<dbReference type="InterPro" id="IPR011182">
    <property type="entry name" value="L-Asp_DH"/>
</dbReference>
<dbReference type="EMBL" id="JAVDPW010000004">
    <property type="protein sequence ID" value="MDR6290050.1"/>
    <property type="molecule type" value="Genomic_DNA"/>
</dbReference>
<dbReference type="SUPFAM" id="SSF55347">
    <property type="entry name" value="Glyceraldehyde-3-phosphate dehydrogenase-like, C-terminal domain"/>
    <property type="match status" value="1"/>
</dbReference>
<feature type="active site" evidence="6">
    <location>
        <position position="224"/>
    </location>
</feature>
<comment type="catalytic activity">
    <reaction evidence="6">
        <text>L-aspartate + NADP(+) + H2O = oxaloacetate + NH4(+) + NADPH + H(+)</text>
        <dbReference type="Rhea" id="RHEA:11784"/>
        <dbReference type="ChEBI" id="CHEBI:15377"/>
        <dbReference type="ChEBI" id="CHEBI:15378"/>
        <dbReference type="ChEBI" id="CHEBI:16452"/>
        <dbReference type="ChEBI" id="CHEBI:28938"/>
        <dbReference type="ChEBI" id="CHEBI:29991"/>
        <dbReference type="ChEBI" id="CHEBI:57783"/>
        <dbReference type="ChEBI" id="CHEBI:58349"/>
        <dbReference type="EC" id="1.4.1.21"/>
    </reaction>
</comment>
<proteinExistence type="inferred from homology"/>
<comment type="similarity">
    <text evidence="1 6">Belongs to the L-aspartate dehydrogenase family.</text>
</comment>
<dbReference type="Gene3D" id="3.30.360.10">
    <property type="entry name" value="Dihydrodipicolinate Reductase, domain 2"/>
    <property type="match status" value="1"/>
</dbReference>
<comment type="catalytic activity">
    <reaction evidence="6">
        <text>L-aspartate + NAD(+) + H2O = oxaloacetate + NH4(+) + NADH + H(+)</text>
        <dbReference type="Rhea" id="RHEA:11788"/>
        <dbReference type="ChEBI" id="CHEBI:15377"/>
        <dbReference type="ChEBI" id="CHEBI:15378"/>
        <dbReference type="ChEBI" id="CHEBI:16452"/>
        <dbReference type="ChEBI" id="CHEBI:28938"/>
        <dbReference type="ChEBI" id="CHEBI:29991"/>
        <dbReference type="ChEBI" id="CHEBI:57540"/>
        <dbReference type="ChEBI" id="CHEBI:57945"/>
        <dbReference type="EC" id="1.4.1.21"/>
    </reaction>
</comment>
<keyword evidence="10" id="KW-1185">Reference proteome</keyword>
<dbReference type="Proteomes" id="UP001262410">
    <property type="component" value="Unassembled WGS sequence"/>
</dbReference>
<dbReference type="InterPro" id="IPR005106">
    <property type="entry name" value="Asp/hSer_DH_NAD-bd"/>
</dbReference>
<sequence>MPTEPVPRPPLRLALVGWGAIGRRVVQLLAERDAGIVLAGIAARTRPAELPSGVPWLQHPDDLGAATPDLVVEAAGRDAVEPWGHAALRLARGFAVSSTSAFCDDGVLDRLVATAERHGSQILIPPGALAGVDALAAAAALPLDEVRHQIVKPPAAWRGTPAAGLVDLDRLTEATVFFAGSAREAAGRFPANANVAAIAALAGIGLDRTRVELVADPKAVGNGHRLRATGAFGTLDIAIENRPLATNPKSSEMAALSLVRLVENHVRPLCR</sequence>
<evidence type="ECO:0000256" key="2">
    <source>
        <dbReference type="ARBA" id="ARBA00022642"/>
    </source>
</evidence>
<gene>
    <name evidence="6" type="primary">nadX</name>
    <name evidence="9" type="ORF">E9232_002571</name>
</gene>
<keyword evidence="2 6" id="KW-0662">Pyridine nucleotide biosynthesis</keyword>
<comment type="pathway">
    <text evidence="6">Cofactor biosynthesis; NAD(+) biosynthesis; iminoaspartate from L-aspartate (dehydrogenase route): step 1/1.</text>
</comment>
<reference evidence="9 10" key="1">
    <citation type="submission" date="2023-07" db="EMBL/GenBank/DDBJ databases">
        <title>Sorghum-associated microbial communities from plants grown in Nebraska, USA.</title>
        <authorList>
            <person name="Schachtman D."/>
        </authorList>
    </citation>
    <scope>NUCLEOTIDE SEQUENCE [LARGE SCALE GENOMIC DNA]</scope>
    <source>
        <strain evidence="9 10">584</strain>
    </source>
</reference>
<dbReference type="PIRSF" id="PIRSF005227">
    <property type="entry name" value="Asp_dh_NAD_syn"/>
    <property type="match status" value="1"/>
</dbReference>
<comment type="function">
    <text evidence="6">Specifically catalyzes the NAD or NADP-dependent dehydrogenation of L-aspartate to iminoaspartate.</text>
</comment>
<feature type="binding site" evidence="6">
    <location>
        <position position="194"/>
    </location>
    <ligand>
        <name>NAD(+)</name>
        <dbReference type="ChEBI" id="CHEBI:57540"/>
    </ligand>
</feature>
<dbReference type="HAMAP" id="MF_01265">
    <property type="entry name" value="NadX"/>
    <property type="match status" value="1"/>
</dbReference>
<evidence type="ECO:0000259" key="8">
    <source>
        <dbReference type="Pfam" id="PF03447"/>
    </source>
</evidence>
<dbReference type="PANTHER" id="PTHR31873:SF6">
    <property type="entry name" value="ASPARTATE DEHYDROGENASE DOMAIN-CONTAINING PROTEIN"/>
    <property type="match status" value="1"/>
</dbReference>
<keyword evidence="4 6" id="KW-0560">Oxidoreductase</keyword>
<dbReference type="Pfam" id="PF03447">
    <property type="entry name" value="NAD_binding_3"/>
    <property type="match status" value="1"/>
</dbReference>
<evidence type="ECO:0000256" key="1">
    <source>
        <dbReference type="ARBA" id="ARBA00008331"/>
    </source>
</evidence>
<dbReference type="PANTHER" id="PTHR31873">
    <property type="entry name" value="L-ASPARTATE DEHYDROGENASE-RELATED"/>
    <property type="match status" value="1"/>
</dbReference>
<dbReference type="EC" id="1.4.1.21" evidence="6"/>
<evidence type="ECO:0000256" key="6">
    <source>
        <dbReference type="HAMAP-Rule" id="MF_01265"/>
    </source>
</evidence>
<comment type="caution">
    <text evidence="9">The sequence shown here is derived from an EMBL/GenBank/DDBJ whole genome shotgun (WGS) entry which is preliminary data.</text>
</comment>
<dbReference type="InterPro" id="IPR002811">
    <property type="entry name" value="Asp_DH"/>
</dbReference>
<dbReference type="RefSeq" id="WP_309794470.1">
    <property type="nucleotide sequence ID" value="NZ_JAVDPW010000004.1"/>
</dbReference>
<name>A0ABU1JN58_9PROT</name>
<feature type="binding site" evidence="6">
    <location>
        <position position="128"/>
    </location>
    <ligand>
        <name>NAD(+)</name>
        <dbReference type="ChEBI" id="CHEBI:57540"/>
    </ligand>
</feature>
<dbReference type="Gene3D" id="3.40.50.720">
    <property type="entry name" value="NAD(P)-binding Rossmann-like Domain"/>
    <property type="match status" value="1"/>
</dbReference>
<evidence type="ECO:0000256" key="5">
    <source>
        <dbReference type="ARBA" id="ARBA00023027"/>
    </source>
</evidence>
<accession>A0ABU1JN58</accession>
<evidence type="ECO:0000256" key="3">
    <source>
        <dbReference type="ARBA" id="ARBA00022857"/>
    </source>
</evidence>
<dbReference type="InterPro" id="IPR020626">
    <property type="entry name" value="Asp_DH_prok"/>
</dbReference>
<keyword evidence="5 6" id="KW-0520">NAD</keyword>
<dbReference type="SUPFAM" id="SSF51735">
    <property type="entry name" value="NAD(P)-binding Rossmann-fold domains"/>
    <property type="match status" value="1"/>
</dbReference>
<dbReference type="Pfam" id="PF01958">
    <property type="entry name" value="Asp_DH_C"/>
    <property type="match status" value="1"/>
</dbReference>
<keyword evidence="3 6" id="KW-0521">NADP</keyword>
<dbReference type="InterPro" id="IPR036291">
    <property type="entry name" value="NAD(P)-bd_dom_sf"/>
</dbReference>
<organism evidence="9 10">
    <name type="scientific">Inquilinus ginsengisoli</name>
    <dbReference type="NCBI Taxonomy" id="363840"/>
    <lineage>
        <taxon>Bacteria</taxon>
        <taxon>Pseudomonadati</taxon>
        <taxon>Pseudomonadota</taxon>
        <taxon>Alphaproteobacteria</taxon>
        <taxon>Rhodospirillales</taxon>
        <taxon>Rhodospirillaceae</taxon>
        <taxon>Inquilinus</taxon>
    </lineage>
</organism>
<evidence type="ECO:0000313" key="10">
    <source>
        <dbReference type="Proteomes" id="UP001262410"/>
    </source>
</evidence>
<evidence type="ECO:0000256" key="4">
    <source>
        <dbReference type="ARBA" id="ARBA00023002"/>
    </source>
</evidence>
<feature type="domain" description="Aspartate/homoserine dehydrogenase NAD-binding" evidence="8">
    <location>
        <begin position="17"/>
        <end position="125"/>
    </location>
</feature>
<evidence type="ECO:0000259" key="7">
    <source>
        <dbReference type="Pfam" id="PF01958"/>
    </source>
</evidence>
<dbReference type="NCBIfam" id="NF009828">
    <property type="entry name" value="PRK13303.1-3"/>
    <property type="match status" value="1"/>
</dbReference>